<dbReference type="PANTHER" id="PTHR24223:SF443">
    <property type="entry name" value="MULTIDRUG-RESISTANCE LIKE PROTEIN 1, ISOFORM I"/>
    <property type="match status" value="1"/>
</dbReference>
<dbReference type="EMBL" id="CAXIEN010000052">
    <property type="protein sequence ID" value="CAL1271089.1"/>
    <property type="molecule type" value="Genomic_DNA"/>
</dbReference>
<keyword evidence="6" id="KW-0067">ATP-binding</keyword>
<evidence type="ECO:0000256" key="1">
    <source>
        <dbReference type="ARBA" id="ARBA00004128"/>
    </source>
</evidence>
<keyword evidence="7 10" id="KW-1133">Transmembrane helix</keyword>
<proteinExistence type="predicted"/>
<evidence type="ECO:0000256" key="5">
    <source>
        <dbReference type="ARBA" id="ARBA00022741"/>
    </source>
</evidence>
<feature type="domain" description="ABC transporter" evidence="11">
    <location>
        <begin position="612"/>
        <end position="836"/>
    </location>
</feature>
<keyword evidence="2" id="KW-0813">Transport</keyword>
<feature type="transmembrane region" description="Helical" evidence="10">
    <location>
        <begin position="1052"/>
        <end position="1071"/>
    </location>
</feature>
<keyword evidence="14" id="KW-1185">Reference proteome</keyword>
<feature type="transmembrane region" description="Helical" evidence="10">
    <location>
        <begin position="1026"/>
        <end position="1046"/>
    </location>
</feature>
<organism evidence="13 14">
    <name type="scientific">Larinioides sclopetarius</name>
    <dbReference type="NCBI Taxonomy" id="280406"/>
    <lineage>
        <taxon>Eukaryota</taxon>
        <taxon>Metazoa</taxon>
        <taxon>Ecdysozoa</taxon>
        <taxon>Arthropoda</taxon>
        <taxon>Chelicerata</taxon>
        <taxon>Arachnida</taxon>
        <taxon>Araneae</taxon>
        <taxon>Araneomorphae</taxon>
        <taxon>Entelegynae</taxon>
        <taxon>Araneoidea</taxon>
        <taxon>Araneidae</taxon>
        <taxon>Larinioides</taxon>
    </lineage>
</organism>
<dbReference type="InterPro" id="IPR050173">
    <property type="entry name" value="ABC_transporter_C-like"/>
</dbReference>
<dbReference type="InterPro" id="IPR036640">
    <property type="entry name" value="ABC1_TM_sf"/>
</dbReference>
<reference evidence="13 14" key="1">
    <citation type="submission" date="2024-04" db="EMBL/GenBank/DDBJ databases">
        <authorList>
            <person name="Rising A."/>
            <person name="Reimegard J."/>
            <person name="Sonavane S."/>
            <person name="Akerstrom W."/>
            <person name="Nylinder S."/>
            <person name="Hedman E."/>
            <person name="Kallberg Y."/>
        </authorList>
    </citation>
    <scope>NUCLEOTIDE SEQUENCE [LARGE SCALE GENOMIC DNA]</scope>
</reference>
<feature type="transmembrane region" description="Helical" evidence="10">
    <location>
        <begin position="307"/>
        <end position="333"/>
    </location>
</feature>
<feature type="transmembrane region" description="Helical" evidence="10">
    <location>
        <begin position="1163"/>
        <end position="1183"/>
    </location>
</feature>
<accession>A0AAV1ZLC8</accession>
<dbReference type="PROSITE" id="PS50893">
    <property type="entry name" value="ABC_TRANSPORTER_2"/>
    <property type="match status" value="2"/>
</dbReference>
<dbReference type="CDD" id="cd18580">
    <property type="entry name" value="ABC_6TM_ABCC_D2"/>
    <property type="match status" value="1"/>
</dbReference>
<dbReference type="InterPro" id="IPR003593">
    <property type="entry name" value="AAA+_ATPase"/>
</dbReference>
<feature type="domain" description="ABC transmembrane type-1" evidence="12">
    <location>
        <begin position="915"/>
        <end position="1190"/>
    </location>
</feature>
<comment type="caution">
    <text evidence="13">The sequence shown here is derived from an EMBL/GenBank/DDBJ whole genome shotgun (WGS) entry which is preliminary data.</text>
</comment>
<feature type="domain" description="ABC transmembrane type-1" evidence="12">
    <location>
        <begin position="310"/>
        <end position="581"/>
    </location>
</feature>
<dbReference type="SMART" id="SM00382">
    <property type="entry name" value="AAA"/>
    <property type="match status" value="2"/>
</dbReference>
<feature type="transmembrane region" description="Helical" evidence="10">
    <location>
        <begin position="345"/>
        <end position="361"/>
    </location>
</feature>
<feature type="transmembrane region" description="Helical" evidence="10">
    <location>
        <begin position="103"/>
        <end position="123"/>
    </location>
</feature>
<evidence type="ECO:0000256" key="9">
    <source>
        <dbReference type="SAM" id="MobiDB-lite"/>
    </source>
</evidence>
<evidence type="ECO:0000313" key="13">
    <source>
        <dbReference type="EMBL" id="CAL1271089.1"/>
    </source>
</evidence>
<dbReference type="Gene3D" id="3.40.50.300">
    <property type="entry name" value="P-loop containing nucleotide triphosphate hydrolases"/>
    <property type="match status" value="2"/>
</dbReference>
<keyword evidence="4" id="KW-0677">Repeat</keyword>
<name>A0AAV1ZLC8_9ARAC</name>
<feature type="region of interest" description="Disordered" evidence="9">
    <location>
        <begin position="262"/>
        <end position="287"/>
    </location>
</feature>
<evidence type="ECO:0000313" key="14">
    <source>
        <dbReference type="Proteomes" id="UP001497382"/>
    </source>
</evidence>
<feature type="transmembrane region" description="Helical" evidence="10">
    <location>
        <begin position="171"/>
        <end position="187"/>
    </location>
</feature>
<feature type="transmembrane region" description="Helical" evidence="10">
    <location>
        <begin position="1125"/>
        <end position="1151"/>
    </location>
</feature>
<evidence type="ECO:0000256" key="2">
    <source>
        <dbReference type="ARBA" id="ARBA00022448"/>
    </source>
</evidence>
<feature type="transmembrane region" description="Helical" evidence="10">
    <location>
        <begin position="524"/>
        <end position="546"/>
    </location>
</feature>
<keyword evidence="5" id="KW-0547">Nucleotide-binding</keyword>
<feature type="domain" description="ABC transporter" evidence="11">
    <location>
        <begin position="1227"/>
        <end position="1430"/>
    </location>
</feature>
<dbReference type="PROSITE" id="PS50929">
    <property type="entry name" value="ABC_TM1F"/>
    <property type="match status" value="2"/>
</dbReference>
<evidence type="ECO:0000256" key="3">
    <source>
        <dbReference type="ARBA" id="ARBA00022692"/>
    </source>
</evidence>
<dbReference type="Gene3D" id="1.20.1560.10">
    <property type="entry name" value="ABC transporter type 1, transmembrane domain"/>
    <property type="match status" value="2"/>
</dbReference>
<dbReference type="GO" id="GO:0005524">
    <property type="term" value="F:ATP binding"/>
    <property type="evidence" value="ECO:0007669"/>
    <property type="project" value="UniProtKB-KW"/>
</dbReference>
<dbReference type="GO" id="GO:0005774">
    <property type="term" value="C:vacuolar membrane"/>
    <property type="evidence" value="ECO:0007669"/>
    <property type="project" value="UniProtKB-SubCell"/>
</dbReference>
<dbReference type="Pfam" id="PF00664">
    <property type="entry name" value="ABC_membrane"/>
    <property type="match status" value="2"/>
</dbReference>
<dbReference type="SUPFAM" id="SSF90123">
    <property type="entry name" value="ABC transporter transmembrane region"/>
    <property type="match status" value="2"/>
</dbReference>
<comment type="subcellular location">
    <subcellularLocation>
        <location evidence="1">Vacuole membrane</location>
        <topology evidence="1">Multi-pass membrane protein</topology>
    </subcellularLocation>
</comment>
<dbReference type="GO" id="GO:0140359">
    <property type="term" value="F:ABC-type transporter activity"/>
    <property type="evidence" value="ECO:0007669"/>
    <property type="project" value="InterPro"/>
</dbReference>
<protein>
    <submittedName>
        <fullName evidence="13">Uncharacterized protein</fullName>
    </submittedName>
</protein>
<dbReference type="InterPro" id="IPR003439">
    <property type="entry name" value="ABC_transporter-like_ATP-bd"/>
</dbReference>
<dbReference type="Proteomes" id="UP001497382">
    <property type="component" value="Unassembled WGS sequence"/>
</dbReference>
<dbReference type="CDD" id="cd03250">
    <property type="entry name" value="ABCC_MRP_domain1"/>
    <property type="match status" value="1"/>
</dbReference>
<feature type="transmembrane region" description="Helical" evidence="10">
    <location>
        <begin position="130"/>
        <end position="151"/>
    </location>
</feature>
<dbReference type="InterPro" id="IPR044726">
    <property type="entry name" value="ABCC_6TM_D2"/>
</dbReference>
<feature type="transmembrane region" description="Helical" evidence="10">
    <location>
        <begin position="32"/>
        <end position="50"/>
    </location>
</feature>
<evidence type="ECO:0000256" key="8">
    <source>
        <dbReference type="ARBA" id="ARBA00023136"/>
    </source>
</evidence>
<sequence>MAMEKLCGTPFWNSSVSWDVSKPHFSQCFQNLALVLGSCGVLWIVTPFELPRICKTHKTPTPWTRQAIFKMALKWVLLIISSIDVSKAVYIYVNDSTSGLDGIIAAVSYLVTIVMTIAITLMCKRRGLRVSLALPSFWMTSTLATLISIYSDVLDFEKDDWTTVINLVDDSIVFFISIIQLVLSTIADRPAPAVARAPKDQCPLEGASLPSRLTFSWLLRLLKRSVQNSLHQDYLLPLCADLKSSRVVKLFHEFCLPRKPPSLEDEATENPLGERSESQDGNRRNSGYVYPNGKSLFTILLRISKKFLTLASILEVVYTLFYFLPVYILSLLLDNEKERQEWHNYLYASALFITLVFSSFADSQRKYYGLMGALRIKTAVMNAVFQKALKVSEQSKSIKDLLTTDSDNVFQMICVMTEVWGAPIRFLAGIYIFWSFLGPACFIGIASAIILIPMNIIVDQGASYFQNKGQDKKHQRISILTEFLQGIKVLKFYAWEEYFYENIISVRKSEISEIRKAEFLRVSFRFLFLSAFSLVSLVTFSAYILMGNSMDVKIVFVSFYLIWLLRTPFRNILHLLAHFVQGLSSIKRIQRFLETAELSNISVDEDTQGNSVLLTNASFSWEGMDIPCLKYLNLRIPKGSLIAVVGETRSGKSSLLRALLGEMHKTDGIACVNGEISYVGEEPWIQNATVEKNVLFLKPKDQKLYHKTLEACALLPDIENLPAGEETEIGQKGVQLSHNQKLKVELARAVYQNADVYLLDNPLRNLEEPLAEHLWHRVIGRSGLLKLKTRVFTTTREEFLPLVDFILLMKDGRILEHGTYSQLKEKQGHFVEYLSTSLSINTPEKDSHHSEKYDHTELFHNKFGKQNDLWYSTAVTPARIEPEHLVTDEITVSSKGFGYKITDFLKTIGFAMATFSILIAGLACACEVASGVWLSEWTDRHDGTRNPTDSLLIYIGFISSQIFLTIVCGLIIFATTTAASDKLHTWLLITIVRASQTALEMTPIQKIIYSFDTDFHYADEKIPETFYVWLMAIFRVPALLVVIFVISPFLAIYAIPLIFVFLVVQKLYLLAWQQLQHLTTATSCPLSNLLEDALHGSSHIRATQSFSHFHERFHLKMDTHNNCCLVFFLVSRWLSCSIDIITSFLVLGTTFMALYERDKGDGFIGLAIVFSMQLSEALTSLVYMNSMLSNDLIAFERIKSFSQLKQESEWEDPANQPLSSWPDSGQISIQNLSTAYGEGLHPVLHDITLSIEPGEKVAIVGKEESGTSTLLYTLFRLIEPLKGQIIIDSINISNLGLKDLRSSLAIVPQESLVFSGTVRQNLDPKQKYKDDELWKALESANLKTSISNLDFMIGDYLSAEEKYRFSIARCLLKKPKIVIIDELETPNSRQTQFFPESTVLSFCGEPLPDFNGRTIRLMSGEAIEGEFSSS</sequence>
<feature type="transmembrane region" description="Helical" evidence="10">
    <location>
        <begin position="440"/>
        <end position="458"/>
    </location>
</feature>
<dbReference type="SUPFAM" id="SSF52540">
    <property type="entry name" value="P-loop containing nucleoside triphosphate hydrolases"/>
    <property type="match status" value="2"/>
</dbReference>
<evidence type="ECO:0000256" key="10">
    <source>
        <dbReference type="SAM" id="Phobius"/>
    </source>
</evidence>
<feature type="transmembrane region" description="Helical" evidence="10">
    <location>
        <begin position="910"/>
        <end position="933"/>
    </location>
</feature>
<dbReference type="InterPro" id="IPR027417">
    <property type="entry name" value="P-loop_NTPase"/>
</dbReference>
<dbReference type="PANTHER" id="PTHR24223">
    <property type="entry name" value="ATP-BINDING CASSETTE SUB-FAMILY C"/>
    <property type="match status" value="1"/>
</dbReference>
<dbReference type="GO" id="GO:0016887">
    <property type="term" value="F:ATP hydrolysis activity"/>
    <property type="evidence" value="ECO:0007669"/>
    <property type="project" value="InterPro"/>
</dbReference>
<dbReference type="Pfam" id="PF00005">
    <property type="entry name" value="ABC_tran"/>
    <property type="match status" value="2"/>
</dbReference>
<dbReference type="InterPro" id="IPR011527">
    <property type="entry name" value="ABC1_TM_dom"/>
</dbReference>
<evidence type="ECO:0000256" key="4">
    <source>
        <dbReference type="ARBA" id="ARBA00022737"/>
    </source>
</evidence>
<evidence type="ECO:0000256" key="7">
    <source>
        <dbReference type="ARBA" id="ARBA00022989"/>
    </source>
</evidence>
<evidence type="ECO:0000259" key="11">
    <source>
        <dbReference type="PROSITE" id="PS50893"/>
    </source>
</evidence>
<keyword evidence="8 10" id="KW-0472">Membrane</keyword>
<keyword evidence="3 10" id="KW-0812">Transmembrane</keyword>
<dbReference type="FunFam" id="3.40.50.300:FF:000997">
    <property type="entry name" value="Multidrug resistance-associated protein 1"/>
    <property type="match status" value="1"/>
</dbReference>
<evidence type="ECO:0000256" key="6">
    <source>
        <dbReference type="ARBA" id="ARBA00022840"/>
    </source>
</evidence>
<feature type="transmembrane region" description="Helical" evidence="10">
    <location>
        <begin position="953"/>
        <end position="974"/>
    </location>
</feature>
<feature type="transmembrane region" description="Helical" evidence="10">
    <location>
        <begin position="71"/>
        <end position="91"/>
    </location>
</feature>
<evidence type="ECO:0000259" key="12">
    <source>
        <dbReference type="PROSITE" id="PS50929"/>
    </source>
</evidence>
<gene>
    <name evidence="13" type="ORF">LARSCL_LOCUS5645</name>
</gene>
<feature type="compositionally biased region" description="Basic and acidic residues" evidence="9">
    <location>
        <begin position="272"/>
        <end position="283"/>
    </location>
</feature>